<organism evidence="1">
    <name type="scientific">viral metagenome</name>
    <dbReference type="NCBI Taxonomy" id="1070528"/>
    <lineage>
        <taxon>unclassified sequences</taxon>
        <taxon>metagenomes</taxon>
        <taxon>organismal metagenomes</taxon>
    </lineage>
</organism>
<proteinExistence type="predicted"/>
<dbReference type="AlphaFoldDB" id="A0A6M3L9S3"/>
<protein>
    <submittedName>
        <fullName evidence="1">Uncharacterized protein</fullName>
    </submittedName>
</protein>
<accession>A0A6M3L9S3</accession>
<sequence>MIDYEKFEEAEALGKASIIPLEANFPEAAMFAIFWKKWDENGVALPDEVIGIRLMDYEKFRDKIEADAAWLARLEGIKVTA</sequence>
<evidence type="ECO:0000313" key="1">
    <source>
        <dbReference type="EMBL" id="QJA91233.1"/>
    </source>
</evidence>
<reference evidence="1" key="1">
    <citation type="submission" date="2020-03" db="EMBL/GenBank/DDBJ databases">
        <title>The deep terrestrial virosphere.</title>
        <authorList>
            <person name="Holmfeldt K."/>
            <person name="Nilsson E."/>
            <person name="Simone D."/>
            <person name="Lopez-Fernandez M."/>
            <person name="Wu X."/>
            <person name="de Brujin I."/>
            <person name="Lundin D."/>
            <person name="Andersson A."/>
            <person name="Bertilsson S."/>
            <person name="Dopson M."/>
        </authorList>
    </citation>
    <scope>NUCLEOTIDE SEQUENCE</scope>
    <source>
        <strain evidence="1">MM415B03427</strain>
    </source>
</reference>
<gene>
    <name evidence="1" type="ORF">MM415B03427_0012</name>
</gene>
<dbReference type="EMBL" id="MT142971">
    <property type="protein sequence ID" value="QJA91233.1"/>
    <property type="molecule type" value="Genomic_DNA"/>
</dbReference>
<name>A0A6M3L9S3_9ZZZZ</name>